<proteinExistence type="predicted"/>
<evidence type="ECO:0000313" key="2">
    <source>
        <dbReference type="EMBL" id="EJW75973.1"/>
    </source>
</evidence>
<reference evidence="3" key="1">
    <citation type="submission" date="2012-08" db="EMBL/GenBank/DDBJ databases">
        <title>The Genome Sequence of Wuchereria bancrofti.</title>
        <authorList>
            <person name="Nutman T.B."/>
            <person name="Fink D.L."/>
            <person name="Russ C."/>
            <person name="Young S."/>
            <person name="Zeng Q."/>
            <person name="Koehrsen M."/>
            <person name="Alvarado L."/>
            <person name="Berlin A."/>
            <person name="Chapman S.B."/>
            <person name="Chen Z."/>
            <person name="Freedman E."/>
            <person name="Gellesch M."/>
            <person name="Goldberg J."/>
            <person name="Griggs A."/>
            <person name="Gujja S."/>
            <person name="Heilman E.R."/>
            <person name="Heiman D."/>
            <person name="Hepburn T."/>
            <person name="Howarth C."/>
            <person name="Jen D."/>
            <person name="Larson L."/>
            <person name="Lewis B."/>
            <person name="Mehta T."/>
            <person name="Park D."/>
            <person name="Pearson M."/>
            <person name="Roberts A."/>
            <person name="Saif S."/>
            <person name="Shea T."/>
            <person name="Shenoy N."/>
            <person name="Sisk P."/>
            <person name="Stolte C."/>
            <person name="Sykes S."/>
            <person name="Walk T."/>
            <person name="White J."/>
            <person name="Yandava C."/>
            <person name="Haas B."/>
            <person name="Henn M.R."/>
            <person name="Nusbaum C."/>
            <person name="Birren B."/>
        </authorList>
    </citation>
    <scope>NUCLEOTIDE SEQUENCE [LARGE SCALE GENOMIC DNA]</scope>
    <source>
        <strain evidence="3">NA</strain>
    </source>
</reference>
<protein>
    <submittedName>
        <fullName evidence="2">Uncharacterized protein</fullName>
    </submittedName>
</protein>
<dbReference type="AlphaFoldDB" id="J9E1F3"/>
<accession>J9E1F3</accession>
<name>J9E1F3_WUCBA</name>
<dbReference type="Proteomes" id="UP000004810">
    <property type="component" value="Unassembled WGS sequence"/>
</dbReference>
<comment type="caution">
    <text evidence="2">The sequence shown here is derived from an EMBL/GenBank/DDBJ whole genome shotgun (WGS) entry which is preliminary data.</text>
</comment>
<organism evidence="2 3">
    <name type="scientific">Wuchereria bancrofti</name>
    <dbReference type="NCBI Taxonomy" id="6293"/>
    <lineage>
        <taxon>Eukaryota</taxon>
        <taxon>Metazoa</taxon>
        <taxon>Ecdysozoa</taxon>
        <taxon>Nematoda</taxon>
        <taxon>Chromadorea</taxon>
        <taxon>Rhabditida</taxon>
        <taxon>Spirurina</taxon>
        <taxon>Spiruromorpha</taxon>
        <taxon>Filarioidea</taxon>
        <taxon>Onchocercidae</taxon>
        <taxon>Wuchereria</taxon>
    </lineage>
</organism>
<feature type="region of interest" description="Disordered" evidence="1">
    <location>
        <begin position="1"/>
        <end position="52"/>
    </location>
</feature>
<evidence type="ECO:0000256" key="1">
    <source>
        <dbReference type="SAM" id="MobiDB-lite"/>
    </source>
</evidence>
<sequence>MVSKMEIDEPKENDEKEESGDAKSEEKDDTSNVEDPDAAILENPRGRKATRKAVESTGQIVFESKEILWIIKKNRERISTYLYNMAAPEIEEDRSCWAV</sequence>
<gene>
    <name evidence="2" type="ORF">WUBG_13117</name>
</gene>
<feature type="compositionally biased region" description="Basic and acidic residues" evidence="1">
    <location>
        <begin position="1"/>
        <end position="30"/>
    </location>
</feature>
<dbReference type="EMBL" id="ADBV01009759">
    <property type="protein sequence ID" value="EJW75973.1"/>
    <property type="molecule type" value="Genomic_DNA"/>
</dbReference>
<evidence type="ECO:0000313" key="3">
    <source>
        <dbReference type="Proteomes" id="UP000004810"/>
    </source>
</evidence>